<evidence type="ECO:0000256" key="1">
    <source>
        <dbReference type="ARBA" id="ARBA00004141"/>
    </source>
</evidence>
<evidence type="ECO:0000259" key="7">
    <source>
        <dbReference type="PROSITE" id="PS50262"/>
    </source>
</evidence>
<keyword evidence="3 6" id="KW-1133">Transmembrane helix</keyword>
<reference evidence="8 9" key="1">
    <citation type="journal article" date="2021" name="Sci. Rep.">
        <title>The genome of the diatom Chaetoceros tenuissimus carries an ancient integrated fragment of an extant virus.</title>
        <authorList>
            <person name="Hongo Y."/>
            <person name="Kimura K."/>
            <person name="Takaki Y."/>
            <person name="Yoshida Y."/>
            <person name="Baba S."/>
            <person name="Kobayashi G."/>
            <person name="Nagasaki K."/>
            <person name="Hano T."/>
            <person name="Tomaru Y."/>
        </authorList>
    </citation>
    <scope>NUCLEOTIDE SEQUENCE [LARGE SCALE GENOMIC DNA]</scope>
    <source>
        <strain evidence="8 9">NIES-3715</strain>
    </source>
</reference>
<evidence type="ECO:0000256" key="3">
    <source>
        <dbReference type="ARBA" id="ARBA00022989"/>
    </source>
</evidence>
<proteinExistence type="predicted"/>
<protein>
    <recommendedName>
        <fullName evidence="7">G-protein coupled receptors family 1 profile domain-containing protein</fullName>
    </recommendedName>
</protein>
<comment type="caution">
    <text evidence="8">The sequence shown here is derived from an EMBL/GenBank/DDBJ whole genome shotgun (WGS) entry which is preliminary data.</text>
</comment>
<keyword evidence="2 6" id="KW-0812">Transmembrane</keyword>
<organism evidence="8 9">
    <name type="scientific">Chaetoceros tenuissimus</name>
    <dbReference type="NCBI Taxonomy" id="426638"/>
    <lineage>
        <taxon>Eukaryota</taxon>
        <taxon>Sar</taxon>
        <taxon>Stramenopiles</taxon>
        <taxon>Ochrophyta</taxon>
        <taxon>Bacillariophyta</taxon>
        <taxon>Coscinodiscophyceae</taxon>
        <taxon>Chaetocerotophycidae</taxon>
        <taxon>Chaetocerotales</taxon>
        <taxon>Chaetocerotaceae</taxon>
        <taxon>Chaetoceros</taxon>
    </lineage>
</organism>
<dbReference type="GO" id="GO:0005886">
    <property type="term" value="C:plasma membrane"/>
    <property type="evidence" value="ECO:0007669"/>
    <property type="project" value="TreeGrafter"/>
</dbReference>
<keyword evidence="4 6" id="KW-0472">Membrane</keyword>
<feature type="domain" description="G-protein coupled receptors family 1 profile" evidence="7">
    <location>
        <begin position="59"/>
        <end position="345"/>
    </location>
</feature>
<feature type="transmembrane region" description="Helical" evidence="6">
    <location>
        <begin position="224"/>
        <end position="246"/>
    </location>
</feature>
<feature type="transmembrane region" description="Helical" evidence="6">
    <location>
        <begin position="126"/>
        <end position="151"/>
    </location>
</feature>
<dbReference type="Gene3D" id="1.20.1070.10">
    <property type="entry name" value="Rhodopsin 7-helix transmembrane proteins"/>
    <property type="match status" value="1"/>
</dbReference>
<evidence type="ECO:0000256" key="5">
    <source>
        <dbReference type="SAM" id="MobiDB-lite"/>
    </source>
</evidence>
<evidence type="ECO:0000256" key="6">
    <source>
        <dbReference type="SAM" id="Phobius"/>
    </source>
</evidence>
<dbReference type="GO" id="GO:0004930">
    <property type="term" value="F:G protein-coupled receptor activity"/>
    <property type="evidence" value="ECO:0007669"/>
    <property type="project" value="TreeGrafter"/>
</dbReference>
<feature type="transmembrane region" description="Helical" evidence="6">
    <location>
        <begin position="295"/>
        <end position="318"/>
    </location>
</feature>
<evidence type="ECO:0000313" key="9">
    <source>
        <dbReference type="Proteomes" id="UP001054902"/>
    </source>
</evidence>
<feature type="transmembrane region" description="Helical" evidence="6">
    <location>
        <begin position="163"/>
        <end position="187"/>
    </location>
</feature>
<dbReference type="PROSITE" id="PS50262">
    <property type="entry name" value="G_PROTEIN_RECEP_F1_2"/>
    <property type="match status" value="1"/>
</dbReference>
<feature type="transmembrane region" description="Helical" evidence="6">
    <location>
        <begin position="324"/>
        <end position="346"/>
    </location>
</feature>
<dbReference type="GO" id="GO:0007189">
    <property type="term" value="P:adenylate cyclase-activating G protein-coupled receptor signaling pathway"/>
    <property type="evidence" value="ECO:0007669"/>
    <property type="project" value="TreeGrafter"/>
</dbReference>
<evidence type="ECO:0000313" key="8">
    <source>
        <dbReference type="EMBL" id="GFH61564.1"/>
    </source>
</evidence>
<dbReference type="SUPFAM" id="SSF81321">
    <property type="entry name" value="Family A G protein-coupled receptor-like"/>
    <property type="match status" value="1"/>
</dbReference>
<dbReference type="EMBL" id="BLLK01000074">
    <property type="protein sequence ID" value="GFH61564.1"/>
    <property type="molecule type" value="Genomic_DNA"/>
</dbReference>
<feature type="transmembrane region" description="Helical" evidence="6">
    <location>
        <begin position="81"/>
        <end position="106"/>
    </location>
</feature>
<evidence type="ECO:0000256" key="2">
    <source>
        <dbReference type="ARBA" id="ARBA00022692"/>
    </source>
</evidence>
<feature type="region of interest" description="Disordered" evidence="5">
    <location>
        <begin position="40"/>
        <end position="61"/>
    </location>
</feature>
<name>A0AAD3HFT2_9STRA</name>
<gene>
    <name evidence="8" type="ORF">CTEN210_18040</name>
</gene>
<dbReference type="Proteomes" id="UP001054902">
    <property type="component" value="Unassembled WGS sequence"/>
</dbReference>
<comment type="subcellular location">
    <subcellularLocation>
        <location evidence="1">Membrane</location>
        <topology evidence="1">Multi-pass membrane protein</topology>
    </subcellularLocation>
</comment>
<accession>A0AAD3HFT2</accession>
<dbReference type="InterPro" id="IPR017452">
    <property type="entry name" value="GPCR_Rhodpsn_7TM"/>
</dbReference>
<keyword evidence="9" id="KW-1185">Reference proteome</keyword>
<feature type="transmembrane region" description="Helical" evidence="6">
    <location>
        <begin position="12"/>
        <end position="33"/>
    </location>
</feature>
<sequence length="413" mass="46646">MDLTTMWKIGTSLQILMASGSFVASLGLAIMIVRTNGTRKKNKTREENQPDDQQGQSSSSSVLPWKIVRKHRRPEEKEGNLLSRIMFCIAISDVLQSLGILLGPFLVEKEKAEIALWAVGNRASCVFDGIIFLAGACWVPLFTASLALYYYCKMSKRMSNEQFVIRVGEWLIIFNLFFVLTILFVVVSTGALQTIETGVLCMIKPSHMIDSDNIYKGTMAVLKALSFIAIPVASMGVILISLSLLLREIYVKEQMFSSSKEEEQKQEQEQHFEDDASRIRQSLAKSYKQEMTSQVILYSAAFILCYLPWIASNFMYVLKKTPPNMLLFLLQAIFPSGGMFNILIFTRPATKVVRTKSNFQISRFKAFWIVFCNGGVVPDQDFRSDDDNVQKNDEGSENEHIQGSLNLNNLDCH</sequence>
<dbReference type="AlphaFoldDB" id="A0AAD3HFT2"/>
<dbReference type="PANTHER" id="PTHR23112">
    <property type="entry name" value="G PROTEIN-COUPLED RECEPTOR 157-RELATED"/>
    <property type="match status" value="1"/>
</dbReference>
<dbReference type="PANTHER" id="PTHR23112:SF0">
    <property type="entry name" value="TRANSMEMBRANE PROTEIN 116"/>
    <property type="match status" value="1"/>
</dbReference>
<evidence type="ECO:0000256" key="4">
    <source>
        <dbReference type="ARBA" id="ARBA00023136"/>
    </source>
</evidence>